<keyword evidence="1" id="KW-0472">Membrane</keyword>
<keyword evidence="1" id="KW-0812">Transmembrane</keyword>
<organism evidence="2 3">
    <name type="scientific">Tautonia sociabilis</name>
    <dbReference type="NCBI Taxonomy" id="2080755"/>
    <lineage>
        <taxon>Bacteria</taxon>
        <taxon>Pseudomonadati</taxon>
        <taxon>Planctomycetota</taxon>
        <taxon>Planctomycetia</taxon>
        <taxon>Isosphaerales</taxon>
        <taxon>Isosphaeraceae</taxon>
        <taxon>Tautonia</taxon>
    </lineage>
</organism>
<dbReference type="AlphaFoldDB" id="A0A432MEJ0"/>
<dbReference type="OrthoDB" id="5570073at2"/>
<comment type="caution">
    <text evidence="2">The sequence shown here is derived from an EMBL/GenBank/DDBJ whole genome shotgun (WGS) entry which is preliminary data.</text>
</comment>
<dbReference type="RefSeq" id="WP_126727467.1">
    <property type="nucleotide sequence ID" value="NZ_RYZH01000054.1"/>
</dbReference>
<feature type="transmembrane region" description="Helical" evidence="1">
    <location>
        <begin position="6"/>
        <end position="22"/>
    </location>
</feature>
<evidence type="ECO:0000313" key="2">
    <source>
        <dbReference type="EMBL" id="RUL83944.1"/>
    </source>
</evidence>
<gene>
    <name evidence="2" type="ORF">TsocGM_21215</name>
</gene>
<dbReference type="EMBL" id="RYZH01000054">
    <property type="protein sequence ID" value="RUL83944.1"/>
    <property type="molecule type" value="Genomic_DNA"/>
</dbReference>
<dbReference type="Proteomes" id="UP000280296">
    <property type="component" value="Unassembled WGS sequence"/>
</dbReference>
<accession>A0A432MEJ0</accession>
<reference evidence="2 3" key="1">
    <citation type="submission" date="2018-12" db="EMBL/GenBank/DDBJ databases">
        <authorList>
            <person name="Toschakov S.V."/>
        </authorList>
    </citation>
    <scope>NUCLEOTIDE SEQUENCE [LARGE SCALE GENOMIC DNA]</scope>
    <source>
        <strain evidence="2 3">GM2012</strain>
    </source>
</reference>
<proteinExistence type="predicted"/>
<evidence type="ECO:0000256" key="1">
    <source>
        <dbReference type="SAM" id="Phobius"/>
    </source>
</evidence>
<name>A0A432MEJ0_9BACT</name>
<evidence type="ECO:0000313" key="3">
    <source>
        <dbReference type="Proteomes" id="UP000280296"/>
    </source>
</evidence>
<reference evidence="2 3" key="2">
    <citation type="submission" date="2019-01" db="EMBL/GenBank/DDBJ databases">
        <title>Tautonia sociabilis, a novel thermotolerant planctomycete of Isosphaeraceae family, isolated from a 4000 m deep subterranean habitat.</title>
        <authorList>
            <person name="Kovaleva O.L."/>
            <person name="Elcheninov A.G."/>
            <person name="Van Heerden E."/>
            <person name="Toshchakov S.V."/>
            <person name="Novikov A."/>
            <person name="Bonch-Osmolovskaya E.A."/>
            <person name="Kublanov I.V."/>
        </authorList>
    </citation>
    <scope>NUCLEOTIDE SEQUENCE [LARGE SCALE GENOMIC DNA]</scope>
    <source>
        <strain evidence="2 3">GM2012</strain>
    </source>
</reference>
<sequence>MQEDVPILPALVGVLIASYIGFELHRQRHRLREIFNVFDREDSLVAEALEGMVARGELQPYRPA</sequence>
<protein>
    <submittedName>
        <fullName evidence="2">Uncharacterized protein</fullName>
    </submittedName>
</protein>
<keyword evidence="1" id="KW-1133">Transmembrane helix</keyword>
<keyword evidence="3" id="KW-1185">Reference proteome</keyword>